<organism evidence="1 2">
    <name type="scientific">Penicillium egyptiacum</name>
    <dbReference type="NCBI Taxonomy" id="1303716"/>
    <lineage>
        <taxon>Eukaryota</taxon>
        <taxon>Fungi</taxon>
        <taxon>Dikarya</taxon>
        <taxon>Ascomycota</taxon>
        <taxon>Pezizomycotina</taxon>
        <taxon>Eurotiomycetes</taxon>
        <taxon>Eurotiomycetidae</taxon>
        <taxon>Eurotiales</taxon>
        <taxon>Aspergillaceae</taxon>
        <taxon>Penicillium</taxon>
    </lineage>
</organism>
<gene>
    <name evidence="1" type="ORF">PEGY_LOCUS2998</name>
</gene>
<dbReference type="AlphaFoldDB" id="A0A9W4K7Q4"/>
<sequence length="264" mass="31310">MDIQHARRRFTKLTSIFCEPHLVPHKTPPAQYSEDQRLRRDLLYRLKNSRWKRCHYYCQCYQKLYPPPKWHFRLSWPLSRGPCFYAGEVDICPCFSIKFPDLRHLIDMVKSQKDGLPSRQEHHHYVFHNLRLTRIREYLDHYCAFTQHPLVKIHITTTFWIDKSNQSLRVITCYSIRGSQDILSQSLANPKALAHMRIANWLRKLFDEAGSAFAGWHKNSYFLVSSNRPGMPKGHEPSLLEILTTRNLGDGQWPNKQWKANVHS</sequence>
<evidence type="ECO:0000313" key="1">
    <source>
        <dbReference type="EMBL" id="CAG8892129.1"/>
    </source>
</evidence>
<comment type="caution">
    <text evidence="1">The sequence shown here is derived from an EMBL/GenBank/DDBJ whole genome shotgun (WGS) entry which is preliminary data.</text>
</comment>
<protein>
    <submittedName>
        <fullName evidence="1">Uncharacterized protein</fullName>
    </submittedName>
</protein>
<accession>A0A9W4K7Q4</accession>
<dbReference type="EMBL" id="CAJVRC010000845">
    <property type="protein sequence ID" value="CAG8892129.1"/>
    <property type="molecule type" value="Genomic_DNA"/>
</dbReference>
<name>A0A9W4K7Q4_9EURO</name>
<dbReference type="Proteomes" id="UP001154252">
    <property type="component" value="Unassembled WGS sequence"/>
</dbReference>
<keyword evidence="2" id="KW-1185">Reference proteome</keyword>
<proteinExistence type="predicted"/>
<reference evidence="1" key="1">
    <citation type="submission" date="2021-07" db="EMBL/GenBank/DDBJ databases">
        <authorList>
            <person name="Branca A.L. A."/>
        </authorList>
    </citation>
    <scope>NUCLEOTIDE SEQUENCE</scope>
</reference>
<evidence type="ECO:0000313" key="2">
    <source>
        <dbReference type="Proteomes" id="UP001154252"/>
    </source>
</evidence>
<dbReference type="OrthoDB" id="4454461at2759"/>